<dbReference type="Gene3D" id="2.60.40.200">
    <property type="entry name" value="Superoxide dismutase, copper/zinc binding domain"/>
    <property type="match status" value="1"/>
</dbReference>
<dbReference type="RefSeq" id="WP_112279436.1">
    <property type="nucleotide sequence ID" value="NZ_MASW01000001.1"/>
</dbReference>
<reference evidence="2 3" key="1">
    <citation type="submission" date="2016-07" db="EMBL/GenBank/DDBJ databases">
        <title>Draft genome sequence of Prauserella muralis DSM 45305, isolated from a mould-covered wall in an indoor environment.</title>
        <authorList>
            <person name="Ruckert C."/>
            <person name="Albersmeier A."/>
            <person name="Jiang C.-L."/>
            <person name="Jiang Y."/>
            <person name="Kalinowski J."/>
            <person name="Schneider O."/>
            <person name="Winkler A."/>
            <person name="Zotchev S.B."/>
        </authorList>
    </citation>
    <scope>NUCLEOTIDE SEQUENCE [LARGE SCALE GENOMIC DNA]</scope>
    <source>
        <strain evidence="2 3">DSM 45305</strain>
    </source>
</reference>
<comment type="similarity">
    <text evidence="1">Belongs to the Cu-Zn superoxide dismutase family.</text>
</comment>
<dbReference type="GO" id="GO:0006801">
    <property type="term" value="P:superoxide metabolic process"/>
    <property type="evidence" value="ECO:0007669"/>
    <property type="project" value="InterPro"/>
</dbReference>
<dbReference type="GO" id="GO:0046872">
    <property type="term" value="F:metal ion binding"/>
    <property type="evidence" value="ECO:0007669"/>
    <property type="project" value="InterPro"/>
</dbReference>
<dbReference type="AlphaFoldDB" id="A0A2V4B7P5"/>
<evidence type="ECO:0000256" key="1">
    <source>
        <dbReference type="ARBA" id="ARBA00010457"/>
    </source>
</evidence>
<comment type="caution">
    <text evidence="2">The sequence shown here is derived from an EMBL/GenBank/DDBJ whole genome shotgun (WGS) entry which is preliminary data.</text>
</comment>
<evidence type="ECO:0000313" key="3">
    <source>
        <dbReference type="Proteomes" id="UP000249915"/>
    </source>
</evidence>
<organism evidence="2 3">
    <name type="scientific">Prauserella muralis</name>
    <dbReference type="NCBI Taxonomy" id="588067"/>
    <lineage>
        <taxon>Bacteria</taxon>
        <taxon>Bacillati</taxon>
        <taxon>Actinomycetota</taxon>
        <taxon>Actinomycetes</taxon>
        <taxon>Pseudonocardiales</taxon>
        <taxon>Pseudonocardiaceae</taxon>
        <taxon>Prauserella</taxon>
    </lineage>
</organism>
<keyword evidence="3" id="KW-1185">Reference proteome</keyword>
<dbReference type="Proteomes" id="UP000249915">
    <property type="component" value="Unassembled WGS sequence"/>
</dbReference>
<sequence>MRHFRTRSLTLTVTALAAALLAGTGQAGAQQEGAPGKTTIAHGTFAAYGPGQAAVTYDETLVPEGAMAGVLSVTRSHLGTITKLGVHGLVPNRAYGAHVHTKPCGPTGEAAGPHFQHVQGPSDDPAYANPENEIWLDFTTNAAGTGFAASRVDWTFGERRPESVVIHDHHTSTAPGEAGSAGPRLACLNVDF</sequence>
<dbReference type="OrthoDB" id="3297424at2"/>
<evidence type="ECO:0000313" key="2">
    <source>
        <dbReference type="EMBL" id="PXY31405.1"/>
    </source>
</evidence>
<accession>A0A2V4B7P5</accession>
<dbReference type="SUPFAM" id="SSF49329">
    <property type="entry name" value="Cu,Zn superoxide dismutase-like"/>
    <property type="match status" value="1"/>
</dbReference>
<gene>
    <name evidence="2" type="ORF">BAY60_03190</name>
</gene>
<name>A0A2V4B7P5_9PSEU</name>
<dbReference type="InterPro" id="IPR036423">
    <property type="entry name" value="SOD-like_Cu/Zn_dom_sf"/>
</dbReference>
<protein>
    <submittedName>
        <fullName evidence="2">Superoxide dismutase</fullName>
    </submittedName>
</protein>
<proteinExistence type="inferred from homology"/>
<dbReference type="EMBL" id="MASW01000001">
    <property type="protein sequence ID" value="PXY31405.1"/>
    <property type="molecule type" value="Genomic_DNA"/>
</dbReference>